<evidence type="ECO:0000313" key="3">
    <source>
        <dbReference type="Proteomes" id="UP000729402"/>
    </source>
</evidence>
<feature type="region of interest" description="Disordered" evidence="1">
    <location>
        <begin position="556"/>
        <end position="596"/>
    </location>
</feature>
<feature type="compositionally biased region" description="Basic and acidic residues" evidence="1">
    <location>
        <begin position="560"/>
        <end position="577"/>
    </location>
</feature>
<keyword evidence="3" id="KW-1185">Reference proteome</keyword>
<feature type="compositionally biased region" description="Basic and acidic residues" evidence="1">
    <location>
        <begin position="1011"/>
        <end position="1030"/>
    </location>
</feature>
<feature type="region of interest" description="Disordered" evidence="1">
    <location>
        <begin position="286"/>
        <end position="535"/>
    </location>
</feature>
<evidence type="ECO:0000256" key="1">
    <source>
        <dbReference type="SAM" id="MobiDB-lite"/>
    </source>
</evidence>
<feature type="compositionally biased region" description="Polar residues" evidence="1">
    <location>
        <begin position="1140"/>
        <end position="1171"/>
    </location>
</feature>
<evidence type="ECO:0008006" key="4">
    <source>
        <dbReference type="Google" id="ProtNLM"/>
    </source>
</evidence>
<feature type="compositionally biased region" description="Low complexity" evidence="1">
    <location>
        <begin position="314"/>
        <end position="323"/>
    </location>
</feature>
<feature type="compositionally biased region" description="Polar residues" evidence="1">
    <location>
        <begin position="858"/>
        <end position="875"/>
    </location>
</feature>
<feature type="compositionally biased region" description="Polar residues" evidence="1">
    <location>
        <begin position="1316"/>
        <end position="1336"/>
    </location>
</feature>
<sequence length="1644" mass="171526">MDRVRESRRTGVPGGGPPPPRRRLRSNGGGGGGPRDSPRSERRRGERLMLNGGGGGGGGGRDDGDETSDESLGDDDDDADEELPASATRYPPVQRRSPSTAQPPSPPQPGGGHHHSSSSSGGGGGGGGYHNHHHHGGQQQIRKGGSNPKSPIVWKAADEMIGVPVPRKARSASTKRSSHEWSVHGGGGGGGGSGVSGAGDSSQIQRPPSRPISPASGSTTGPARKKSKQVAGGGGVSGQAPKHRPAPPSSAPPAAPPQPLPPPKISKSPSFIQEEIEVAEVLFGLRQFPGPPKPVENNHKLELRDASEAKSGNSSPAPASSAARPLDTTSHAAIAPKRKRPRLVKYEDDNRPASPSKPELAEPSSRLEVLPASRSEAKASTVLVATESGTTTTAGAQHEASREPEKRDDHKSRDSELRAGESDHRDHRTESRPEPPLQPPPSGKPEGESAAVVSEPRNGEATTATKIELASDGPRQEKFCIDLMAPPPPGKLSPDRDGSSDPDAGKKGLDSETDMVRRGNSEKKDGERTRRGLEIDLEDEKVQRIPAEELAPKKLTLQLDLEKPSVGEEKSPSERRPHPTLQQQQQKSSKNETKHEKSGKDFALIFAKLVFWGVFFWKGGFFLILNSSYLAAMPAVTPPMPIPVGSWLGSFPPFGYLGPVPGLSAAGLHHPMDVKPGSSAGLQHAALLPPPPVRPKRCATHCFIAQQIQYNQRIAKMNSFWPPAAAAAAAASRSGPFFGPRPFNMGVVPPVEAASLLVNPMQGSYPVRAHAPLQESKAPSMATPSFQGTLSKEKAALNNAAVAESSQRKQPPGHEAQQSSPVPTMLQGPAFIFPFNQQHAAAVAAANAANRVDDTKPSGGSNAMQPSATAHTSAANPGAAAMNLSFTNLQPADAQFLAILQNGGYTFPVAAHAGGPPSYRGMAPPGPAVPFFNGHVYSPHMLHPSQQQGAPPQNLQKAPMSSLPTSSQKHQSQQSQGLLGYAPNANAAANNNSQSYSSGNQRPVLLPGLSHRHDSEKTVQDGPSSDDKSPHPQKGSYDHNYAVPVHLPNFALMPPNSAANGQSDKKPSEHHLQQLPPASRGQGVRIDLASSQPFVLPFGSVGAPGSAPSGLDFSSLAQNHALFHQEAGRHGYPQLNFATAQSVQAAQHKSQHHQVTGETKSLAGDSSTHNTVDSERKKSATARYPGDSQQHSLSFSRQENKSYVPPFLSGSTNESSSRTMSLIGSESSNAFTVGGKSASALAPAATSAAAPSPSTIPQQQQQQQQQQQHFLQLHKQQQLMQHHHLNSRPRSAAPSNTGGYSDRMNMANFQGMMYPSSATQGGVPSQSPQLKASSARATGAPAGVTSPGAPPSNLIVMKNSGAHQQQAKAPLQSLSTSNHHPQSSLNMSSSKLGPSVTNISAGGGDLSRSSNAPVASGSPSNSVSKSTGASPPASGSAKGVPPAIQLPSSQQQSAKNPASTSGAKSTPTNHYSSMPMPSILGQQPNVQLASNSGSKQQSHMPSLKQQPFQQGHFFISNAYTPQAPGGTGGVGLGLYQKRPAEKTQPQVPHQQSAMSGLSAMLSLCSGSMSISTAAMPTDPGNALAAAAGNNMKTHHPPSGGFMHLTAASQSPSGVPHSHMSAAQLTFGSMPVSVKPSDQKPAAGK</sequence>
<dbReference type="OrthoDB" id="784889at2759"/>
<dbReference type="Proteomes" id="UP000729402">
    <property type="component" value="Unassembled WGS sequence"/>
</dbReference>
<feature type="compositionally biased region" description="Pro residues" evidence="1">
    <location>
        <begin position="434"/>
        <end position="443"/>
    </location>
</feature>
<dbReference type="PANTHER" id="PTHR34798:SF2">
    <property type="entry name" value="PROTEIN TIME FOR COFFEE"/>
    <property type="match status" value="1"/>
</dbReference>
<feature type="compositionally biased region" description="Polar residues" evidence="1">
    <location>
        <begin position="944"/>
        <end position="956"/>
    </location>
</feature>
<feature type="compositionally biased region" description="Acidic residues" evidence="1">
    <location>
        <begin position="63"/>
        <end position="83"/>
    </location>
</feature>
<feature type="region of interest" description="Disordered" evidence="1">
    <location>
        <begin position="852"/>
        <end position="875"/>
    </location>
</feature>
<feature type="compositionally biased region" description="Low complexity" evidence="1">
    <location>
        <begin position="966"/>
        <end position="992"/>
    </location>
</feature>
<feature type="compositionally biased region" description="Polar residues" evidence="1">
    <location>
        <begin position="1480"/>
        <end position="1505"/>
    </location>
</feature>
<accession>A0A8J5X1W1</accession>
<reference evidence="2" key="2">
    <citation type="submission" date="2021-02" db="EMBL/GenBank/DDBJ databases">
        <authorList>
            <person name="Kimball J.A."/>
            <person name="Haas M.W."/>
            <person name="Macchietto M."/>
            <person name="Kono T."/>
            <person name="Duquette J."/>
            <person name="Shao M."/>
        </authorList>
    </citation>
    <scope>NUCLEOTIDE SEQUENCE</scope>
    <source>
        <tissue evidence="2">Fresh leaf tissue</tissue>
    </source>
</reference>
<feature type="compositionally biased region" description="Basic and acidic residues" evidence="1">
    <location>
        <begin position="296"/>
        <end position="308"/>
    </location>
</feature>
<feature type="compositionally biased region" description="Basic and acidic residues" evidence="1">
    <location>
        <begin position="399"/>
        <end position="433"/>
    </location>
</feature>
<reference evidence="2" key="1">
    <citation type="journal article" date="2021" name="bioRxiv">
        <title>Whole Genome Assembly and Annotation of Northern Wild Rice, Zizania palustris L., Supports a Whole Genome Duplication in the Zizania Genus.</title>
        <authorList>
            <person name="Haas M."/>
            <person name="Kono T."/>
            <person name="Macchietto M."/>
            <person name="Millas R."/>
            <person name="McGilp L."/>
            <person name="Shao M."/>
            <person name="Duquette J."/>
            <person name="Hirsch C.N."/>
            <person name="Kimball J."/>
        </authorList>
    </citation>
    <scope>NUCLEOTIDE SEQUENCE</scope>
    <source>
        <tissue evidence="2">Fresh leaf tissue</tissue>
    </source>
</reference>
<comment type="caution">
    <text evidence="2">The sequence shown here is derived from an EMBL/GenBank/DDBJ whole genome shotgun (WGS) entry which is preliminary data.</text>
</comment>
<feature type="compositionally biased region" description="Basic and acidic residues" evidence="1">
    <location>
        <begin position="36"/>
        <end position="47"/>
    </location>
</feature>
<feature type="compositionally biased region" description="Low complexity" evidence="1">
    <location>
        <begin position="1242"/>
        <end position="1280"/>
    </location>
</feature>
<name>A0A8J5X1W1_ZIZPA</name>
<feature type="compositionally biased region" description="Polar residues" evidence="1">
    <location>
        <begin position="1446"/>
        <end position="1472"/>
    </location>
</feature>
<feature type="region of interest" description="Disordered" evidence="1">
    <location>
        <begin position="1"/>
        <end position="272"/>
    </location>
</feature>
<evidence type="ECO:0000313" key="2">
    <source>
        <dbReference type="EMBL" id="KAG8099619.1"/>
    </source>
</evidence>
<feature type="compositionally biased region" description="Polar residues" evidence="1">
    <location>
        <begin position="1209"/>
        <end position="1221"/>
    </location>
</feature>
<feature type="compositionally biased region" description="Polar residues" evidence="1">
    <location>
        <begin position="1187"/>
        <end position="1197"/>
    </location>
</feature>
<dbReference type="InterPro" id="IPR039317">
    <property type="entry name" value="TIC"/>
</dbReference>
<feature type="compositionally biased region" description="Gly residues" evidence="1">
    <location>
        <begin position="184"/>
        <end position="197"/>
    </location>
</feature>
<feature type="region of interest" description="Disordered" evidence="1">
    <location>
        <begin position="798"/>
        <end position="823"/>
    </location>
</feature>
<feature type="compositionally biased region" description="Low complexity" evidence="1">
    <location>
        <begin position="1424"/>
        <end position="1443"/>
    </location>
</feature>
<dbReference type="EMBL" id="JAAALK010000079">
    <property type="protein sequence ID" value="KAG8099619.1"/>
    <property type="molecule type" value="Genomic_DNA"/>
</dbReference>
<dbReference type="GO" id="GO:0042752">
    <property type="term" value="P:regulation of circadian rhythm"/>
    <property type="evidence" value="ECO:0007669"/>
    <property type="project" value="InterPro"/>
</dbReference>
<feature type="compositionally biased region" description="Basic and acidic residues" evidence="1">
    <location>
        <begin position="493"/>
        <end position="535"/>
    </location>
</feature>
<feature type="compositionally biased region" description="Polar residues" evidence="1">
    <location>
        <begin position="1361"/>
        <end position="1400"/>
    </location>
</feature>
<feature type="region of interest" description="Disordered" evidence="1">
    <location>
        <begin position="1140"/>
        <end position="1221"/>
    </location>
</feature>
<protein>
    <recommendedName>
        <fullName evidence="4">Protein TIME FOR COFFEE</fullName>
    </recommendedName>
</protein>
<dbReference type="GO" id="GO:0005634">
    <property type="term" value="C:nucleus"/>
    <property type="evidence" value="ECO:0007669"/>
    <property type="project" value="TreeGrafter"/>
</dbReference>
<feature type="region of interest" description="Disordered" evidence="1">
    <location>
        <begin position="1242"/>
        <end position="1505"/>
    </location>
</feature>
<feature type="compositionally biased region" description="Polar residues" evidence="1">
    <location>
        <begin position="1407"/>
        <end position="1423"/>
    </location>
</feature>
<proteinExistence type="predicted"/>
<dbReference type="PANTHER" id="PTHR34798">
    <property type="entry name" value="PROTEIN TIME FOR COFFEE"/>
    <property type="match status" value="1"/>
</dbReference>
<organism evidence="2 3">
    <name type="scientific">Zizania palustris</name>
    <name type="common">Northern wild rice</name>
    <dbReference type="NCBI Taxonomy" id="103762"/>
    <lineage>
        <taxon>Eukaryota</taxon>
        <taxon>Viridiplantae</taxon>
        <taxon>Streptophyta</taxon>
        <taxon>Embryophyta</taxon>
        <taxon>Tracheophyta</taxon>
        <taxon>Spermatophyta</taxon>
        <taxon>Magnoliopsida</taxon>
        <taxon>Liliopsida</taxon>
        <taxon>Poales</taxon>
        <taxon>Poaceae</taxon>
        <taxon>BOP clade</taxon>
        <taxon>Oryzoideae</taxon>
        <taxon>Oryzeae</taxon>
        <taxon>Zizaniinae</taxon>
        <taxon>Zizania</taxon>
    </lineage>
</organism>
<feature type="compositionally biased region" description="Gly residues" evidence="1">
    <location>
        <begin position="120"/>
        <end position="129"/>
    </location>
</feature>
<gene>
    <name evidence="2" type="ORF">GUJ93_ZPchr0013g35808</name>
</gene>
<feature type="compositionally biased region" description="Basic and acidic residues" evidence="1">
    <location>
        <begin position="1063"/>
        <end position="1072"/>
    </location>
</feature>
<feature type="compositionally biased region" description="Pro residues" evidence="1">
    <location>
        <begin position="246"/>
        <end position="264"/>
    </location>
</feature>
<feature type="region of interest" description="Disordered" evidence="1">
    <location>
        <begin position="939"/>
        <end position="1076"/>
    </location>
</feature>